<feature type="signal peptide" evidence="5">
    <location>
        <begin position="1"/>
        <end position="22"/>
    </location>
</feature>
<reference evidence="8" key="1">
    <citation type="submission" date="2020-06" db="EMBL/GenBank/DDBJ databases">
        <title>Draft genomic sequecing of Geomonas sp. Red745.</title>
        <authorList>
            <person name="Itoh H."/>
            <person name="Xu Z.X."/>
            <person name="Ushijima N."/>
            <person name="Masuda Y."/>
            <person name="Shiratori Y."/>
            <person name="Senoo K."/>
        </authorList>
    </citation>
    <scope>NUCLEOTIDE SEQUENCE [LARGE SCALE GENOMIC DNA]</scope>
    <source>
        <strain evidence="8">Red745</strain>
    </source>
</reference>
<dbReference type="InterPro" id="IPR050553">
    <property type="entry name" value="Thioredoxin_ResA/DsbE_sf"/>
</dbReference>
<evidence type="ECO:0000256" key="4">
    <source>
        <dbReference type="ARBA" id="ARBA00023284"/>
    </source>
</evidence>
<dbReference type="InterPro" id="IPR000866">
    <property type="entry name" value="AhpC/TSA"/>
</dbReference>
<gene>
    <name evidence="7" type="primary">resA_2</name>
    <name evidence="7" type="ORF">GMLC_43960</name>
</gene>
<dbReference type="Pfam" id="PF00578">
    <property type="entry name" value="AhpC-TSA"/>
    <property type="match status" value="1"/>
</dbReference>
<feature type="domain" description="Thioredoxin" evidence="6">
    <location>
        <begin position="33"/>
        <end position="168"/>
    </location>
</feature>
<evidence type="ECO:0000256" key="1">
    <source>
        <dbReference type="ARBA" id="ARBA00004196"/>
    </source>
</evidence>
<organism evidence="7 8">
    <name type="scientific">Geomonas limicola</name>
    <dbReference type="NCBI Taxonomy" id="2740186"/>
    <lineage>
        <taxon>Bacteria</taxon>
        <taxon>Pseudomonadati</taxon>
        <taxon>Thermodesulfobacteriota</taxon>
        <taxon>Desulfuromonadia</taxon>
        <taxon>Geobacterales</taxon>
        <taxon>Geobacteraceae</taxon>
        <taxon>Geomonas</taxon>
    </lineage>
</organism>
<dbReference type="GO" id="GO:0030313">
    <property type="term" value="C:cell envelope"/>
    <property type="evidence" value="ECO:0007669"/>
    <property type="project" value="UniProtKB-SubCell"/>
</dbReference>
<protein>
    <submittedName>
        <fullName evidence="7">Thioredoxin</fullName>
    </submittedName>
</protein>
<dbReference type="GO" id="GO:0017004">
    <property type="term" value="P:cytochrome complex assembly"/>
    <property type="evidence" value="ECO:0007669"/>
    <property type="project" value="UniProtKB-KW"/>
</dbReference>
<dbReference type="InterPro" id="IPR036249">
    <property type="entry name" value="Thioredoxin-like_sf"/>
</dbReference>
<dbReference type="PANTHER" id="PTHR42852:SF6">
    <property type="entry name" value="THIOL:DISULFIDE INTERCHANGE PROTEIN DSBE"/>
    <property type="match status" value="1"/>
</dbReference>
<comment type="caution">
    <text evidence="7">The sequence shown here is derived from an EMBL/GenBank/DDBJ whole genome shotgun (WGS) entry which is preliminary data.</text>
</comment>
<dbReference type="Proteomes" id="UP000587586">
    <property type="component" value="Unassembled WGS sequence"/>
</dbReference>
<evidence type="ECO:0000313" key="7">
    <source>
        <dbReference type="EMBL" id="GFO70817.1"/>
    </source>
</evidence>
<keyword evidence="8" id="KW-1185">Reference proteome</keyword>
<dbReference type="EMBL" id="BLXZ01000013">
    <property type="protein sequence ID" value="GFO70817.1"/>
    <property type="molecule type" value="Genomic_DNA"/>
</dbReference>
<keyword evidence="3" id="KW-1015">Disulfide bond</keyword>
<dbReference type="Gene3D" id="3.40.30.10">
    <property type="entry name" value="Glutaredoxin"/>
    <property type="match status" value="1"/>
</dbReference>
<evidence type="ECO:0000256" key="5">
    <source>
        <dbReference type="SAM" id="SignalP"/>
    </source>
</evidence>
<dbReference type="GO" id="GO:0016209">
    <property type="term" value="F:antioxidant activity"/>
    <property type="evidence" value="ECO:0007669"/>
    <property type="project" value="InterPro"/>
</dbReference>
<keyword evidence="4" id="KW-0676">Redox-active center</keyword>
<evidence type="ECO:0000313" key="8">
    <source>
        <dbReference type="Proteomes" id="UP000587586"/>
    </source>
</evidence>
<dbReference type="InterPro" id="IPR013766">
    <property type="entry name" value="Thioredoxin_domain"/>
</dbReference>
<proteinExistence type="predicted"/>
<dbReference type="PANTHER" id="PTHR42852">
    <property type="entry name" value="THIOL:DISULFIDE INTERCHANGE PROTEIN DSBE"/>
    <property type="match status" value="1"/>
</dbReference>
<keyword evidence="5" id="KW-0732">Signal</keyword>
<dbReference type="AlphaFoldDB" id="A0A6V8NGD0"/>
<dbReference type="PROSITE" id="PS00194">
    <property type="entry name" value="THIOREDOXIN_1"/>
    <property type="match status" value="1"/>
</dbReference>
<dbReference type="GO" id="GO:0016491">
    <property type="term" value="F:oxidoreductase activity"/>
    <property type="evidence" value="ECO:0007669"/>
    <property type="project" value="InterPro"/>
</dbReference>
<evidence type="ECO:0000259" key="6">
    <source>
        <dbReference type="PROSITE" id="PS51352"/>
    </source>
</evidence>
<dbReference type="CDD" id="cd02966">
    <property type="entry name" value="TlpA_like_family"/>
    <property type="match status" value="1"/>
</dbReference>
<keyword evidence="2" id="KW-0201">Cytochrome c-type biogenesis</keyword>
<evidence type="ECO:0000256" key="3">
    <source>
        <dbReference type="ARBA" id="ARBA00023157"/>
    </source>
</evidence>
<name>A0A6V8NGD0_9BACT</name>
<dbReference type="SUPFAM" id="SSF52833">
    <property type="entry name" value="Thioredoxin-like"/>
    <property type="match status" value="1"/>
</dbReference>
<comment type="subcellular location">
    <subcellularLocation>
        <location evidence="1">Cell envelope</location>
    </subcellularLocation>
</comment>
<evidence type="ECO:0000256" key="2">
    <source>
        <dbReference type="ARBA" id="ARBA00022748"/>
    </source>
</evidence>
<sequence>MNRLFRTICACLIALSMLAATAPGGARGDAGPVRVGSAAPDFRLTTLTGESKSLSQYRGKIVLVNFWASWCPYCRDEMPSMDRLIKAFPRGDLVILAVNVEKHIPEAFRRTRVSFDLLSDAAGQVQQRYGANRLPDTFIVDRSGIIRQRVTGGIEWDAPKVVSYLKTL</sequence>
<dbReference type="PROSITE" id="PS51352">
    <property type="entry name" value="THIOREDOXIN_2"/>
    <property type="match status" value="1"/>
</dbReference>
<dbReference type="RefSeq" id="WP_183363429.1">
    <property type="nucleotide sequence ID" value="NZ_BLXZ01000013.1"/>
</dbReference>
<accession>A0A6V8NGD0</accession>
<feature type="chain" id="PRO_5027691185" evidence="5">
    <location>
        <begin position="23"/>
        <end position="168"/>
    </location>
</feature>
<dbReference type="InterPro" id="IPR017937">
    <property type="entry name" value="Thioredoxin_CS"/>
</dbReference>